<evidence type="ECO:0000256" key="6">
    <source>
        <dbReference type="SAM" id="MobiDB-lite"/>
    </source>
</evidence>
<comment type="similarity">
    <text evidence="2">Belongs to the transposase mutator family.</text>
</comment>
<keyword evidence="8" id="KW-1185">Reference proteome</keyword>
<proteinExistence type="inferred from homology"/>
<feature type="region of interest" description="Disordered" evidence="6">
    <location>
        <begin position="78"/>
        <end position="105"/>
    </location>
</feature>
<accession>A0ABN0R9I8</accession>
<evidence type="ECO:0000256" key="3">
    <source>
        <dbReference type="ARBA" id="ARBA00022578"/>
    </source>
</evidence>
<keyword evidence="4" id="KW-0238">DNA-binding</keyword>
<keyword evidence="3" id="KW-0815">Transposition</keyword>
<feature type="compositionally biased region" description="Basic and acidic residues" evidence="6">
    <location>
        <begin position="78"/>
        <end position="87"/>
    </location>
</feature>
<protein>
    <submittedName>
        <fullName evidence="7">Transposase, Mutator family protein</fullName>
    </submittedName>
</protein>
<gene>
    <name evidence="7" type="ORF">I551_8898</name>
</gene>
<feature type="region of interest" description="Disordered" evidence="6">
    <location>
        <begin position="1"/>
        <end position="20"/>
    </location>
</feature>
<dbReference type="EMBL" id="JAOL01000037">
    <property type="protein sequence ID" value="EUA93842.1"/>
    <property type="molecule type" value="Genomic_DNA"/>
</dbReference>
<keyword evidence="5" id="KW-0233">DNA recombination</keyword>
<dbReference type="Pfam" id="PF00872">
    <property type="entry name" value="Transposase_mut"/>
    <property type="match status" value="1"/>
</dbReference>
<evidence type="ECO:0000256" key="4">
    <source>
        <dbReference type="ARBA" id="ARBA00023125"/>
    </source>
</evidence>
<evidence type="ECO:0000256" key="1">
    <source>
        <dbReference type="ARBA" id="ARBA00002190"/>
    </source>
</evidence>
<dbReference type="Proteomes" id="UP000020681">
    <property type="component" value="Unassembled WGS sequence"/>
</dbReference>
<comment type="function">
    <text evidence="1">Required for the transposition of the insertion element.</text>
</comment>
<comment type="caution">
    <text evidence="7">The sequence shown here is derived from an EMBL/GenBank/DDBJ whole genome shotgun (WGS) entry which is preliminary data.</text>
</comment>
<evidence type="ECO:0000256" key="2">
    <source>
        <dbReference type="ARBA" id="ARBA00010961"/>
    </source>
</evidence>
<sequence length="105" mass="10901">MMTKTVVAVQPSQNHEDGAGAVAAIDVPSSRDVDELEVAASWCARPRGGVGLTGPGGLLKAMTKTVIETALDEELSEHLGYDRHDRAGYGSGNSRNGTALENGAH</sequence>
<organism evidence="7 8">
    <name type="scientific">Mycobacterium ulcerans str. Harvey</name>
    <dbReference type="NCBI Taxonomy" id="1299332"/>
    <lineage>
        <taxon>Bacteria</taxon>
        <taxon>Bacillati</taxon>
        <taxon>Actinomycetota</taxon>
        <taxon>Actinomycetes</taxon>
        <taxon>Mycobacteriales</taxon>
        <taxon>Mycobacteriaceae</taxon>
        <taxon>Mycobacterium</taxon>
        <taxon>Mycobacterium ulcerans group</taxon>
    </lineage>
</organism>
<evidence type="ECO:0000313" key="8">
    <source>
        <dbReference type="Proteomes" id="UP000020681"/>
    </source>
</evidence>
<evidence type="ECO:0000256" key="5">
    <source>
        <dbReference type="ARBA" id="ARBA00023172"/>
    </source>
</evidence>
<name>A0ABN0R9I8_MYCUL</name>
<evidence type="ECO:0000313" key="7">
    <source>
        <dbReference type="EMBL" id="EUA93842.1"/>
    </source>
</evidence>
<dbReference type="InterPro" id="IPR001207">
    <property type="entry name" value="Transposase_mutator"/>
</dbReference>
<reference evidence="7 8" key="1">
    <citation type="submission" date="2014-01" db="EMBL/GenBank/DDBJ databases">
        <authorList>
            <person name="Dobos K."/>
            <person name="Lenaerts A."/>
            <person name="Ordway D."/>
            <person name="DeGroote M.A."/>
            <person name="Parker T."/>
            <person name="Sizemore C."/>
            <person name="Tallon L.J."/>
            <person name="Sadzewicz L.K."/>
            <person name="Sengamalay N."/>
            <person name="Fraser C.M."/>
            <person name="Hine E."/>
            <person name="Shefchek K.A."/>
            <person name="Das S.P."/>
            <person name="Tettelin H."/>
        </authorList>
    </citation>
    <scope>NUCLEOTIDE SEQUENCE [LARGE SCALE GENOMIC DNA]</scope>
    <source>
        <strain evidence="7 8">Harvey</strain>
    </source>
</reference>